<keyword evidence="4" id="KW-1185">Reference proteome</keyword>
<evidence type="ECO:0000259" key="2">
    <source>
        <dbReference type="Pfam" id="PF26147"/>
    </source>
</evidence>
<dbReference type="Pfam" id="PF26147">
    <property type="entry name" value="AB_HYDROLASE_YMC0-YMC35"/>
    <property type="match status" value="1"/>
</dbReference>
<feature type="compositionally biased region" description="Basic and acidic residues" evidence="1">
    <location>
        <begin position="379"/>
        <end position="389"/>
    </location>
</feature>
<dbReference type="PANTHER" id="PTHR47349">
    <property type="entry name" value="CHROMOSOME 8, WHOLE GENOME SHOTGUN SEQUENCE"/>
    <property type="match status" value="1"/>
</dbReference>
<organism evidence="3 4">
    <name type="scientific">Trichodelitschia bisporula</name>
    <dbReference type="NCBI Taxonomy" id="703511"/>
    <lineage>
        <taxon>Eukaryota</taxon>
        <taxon>Fungi</taxon>
        <taxon>Dikarya</taxon>
        <taxon>Ascomycota</taxon>
        <taxon>Pezizomycotina</taxon>
        <taxon>Dothideomycetes</taxon>
        <taxon>Dothideomycetes incertae sedis</taxon>
        <taxon>Phaeotrichales</taxon>
        <taxon>Phaeotrichaceae</taxon>
        <taxon>Trichodelitschia</taxon>
    </lineage>
</organism>
<dbReference type="PANTHER" id="PTHR47349:SF1">
    <property type="entry name" value="AER328WP"/>
    <property type="match status" value="1"/>
</dbReference>
<reference evidence="3" key="1">
    <citation type="journal article" date="2020" name="Stud. Mycol.">
        <title>101 Dothideomycetes genomes: a test case for predicting lifestyles and emergence of pathogens.</title>
        <authorList>
            <person name="Haridas S."/>
            <person name="Albert R."/>
            <person name="Binder M."/>
            <person name="Bloem J."/>
            <person name="Labutti K."/>
            <person name="Salamov A."/>
            <person name="Andreopoulos B."/>
            <person name="Baker S."/>
            <person name="Barry K."/>
            <person name="Bills G."/>
            <person name="Bluhm B."/>
            <person name="Cannon C."/>
            <person name="Castanera R."/>
            <person name="Culley D."/>
            <person name="Daum C."/>
            <person name="Ezra D."/>
            <person name="Gonzalez J."/>
            <person name="Henrissat B."/>
            <person name="Kuo A."/>
            <person name="Liang C."/>
            <person name="Lipzen A."/>
            <person name="Lutzoni F."/>
            <person name="Magnuson J."/>
            <person name="Mondo S."/>
            <person name="Nolan M."/>
            <person name="Ohm R."/>
            <person name="Pangilinan J."/>
            <person name="Park H.-J."/>
            <person name="Ramirez L."/>
            <person name="Alfaro M."/>
            <person name="Sun H."/>
            <person name="Tritt A."/>
            <person name="Yoshinaga Y."/>
            <person name="Zwiers L.-H."/>
            <person name="Turgeon B."/>
            <person name="Goodwin S."/>
            <person name="Spatafora J."/>
            <person name="Crous P."/>
            <person name="Grigoriev I."/>
        </authorList>
    </citation>
    <scope>NUCLEOTIDE SEQUENCE</scope>
    <source>
        <strain evidence="3">CBS 262.69</strain>
    </source>
</reference>
<dbReference type="Proteomes" id="UP000799640">
    <property type="component" value="Unassembled WGS sequence"/>
</dbReference>
<dbReference type="AlphaFoldDB" id="A0A6G1HP92"/>
<protein>
    <recommendedName>
        <fullName evidence="2">YMC020W-like alpha/beta hydrolase domain-containing protein</fullName>
    </recommendedName>
</protein>
<evidence type="ECO:0000313" key="4">
    <source>
        <dbReference type="Proteomes" id="UP000799640"/>
    </source>
</evidence>
<feature type="region of interest" description="Disordered" evidence="1">
    <location>
        <begin position="35"/>
        <end position="399"/>
    </location>
</feature>
<feature type="compositionally biased region" description="Polar residues" evidence="1">
    <location>
        <begin position="76"/>
        <end position="90"/>
    </location>
</feature>
<proteinExistence type="predicted"/>
<feature type="compositionally biased region" description="Low complexity" evidence="1">
    <location>
        <begin position="368"/>
        <end position="377"/>
    </location>
</feature>
<feature type="compositionally biased region" description="Low complexity" evidence="1">
    <location>
        <begin position="131"/>
        <end position="140"/>
    </location>
</feature>
<sequence length="800" mass="86997">MDIKPSGAALVKDSIAHRASWYGSWRGKSKPVAEVANVSAGQSPPQEERPATPRRRKTPQKNPPGSPYATVRHAPSQASVTKLSVTSNGMENFFDSKNPKPPQEDVQMQDAPASDVPAPDTNQKPEPEPAPAEQTNAAQPKPDPSSGWFGWWSRPDGYQDKTGPKEPPADKPAVAEPPLQDPPAVPPSVAEPPKPVEAPAAQTDYKEATSRPASAMSAKPSELTQDSKETAARNRSSWFWGWSSAQNAQPEPSASAAESSAEQTQAPQDPQQTAPAVPASDIQHAPSVTEPTASSQAASKPQPPKGPQRQKSTGWVFWSKSQPSETDPNKQVGELAVADTPSASHPEAAQFNEGEEAPKTTPKEASKPVKAAPLALKPSKKDAKREPLETPKPGTQIQRNPNLVLPEFHKTYTLAQPASLWQIARRYVLGQDPELSHLHINPNPPRIKKAIAMGVHGFFPAPIIQKVIGQPTGTSIRFANSAATAIQKWTEEQGYECEIEKVALEGEGFIADRVDLLWKLMLNWIEHIRKADFILVACHSQGVPVATMLVAKLIQFGCVNNAKIGICAMAGVNLGPFAEYKTRMFGGSALELFDFADPSSRVSGMYRTALDQVVNHGVRVVYIGSIDDQLVSLESSTFSNVSHPYIYRAAFIDGRLHAADFIAHLVAFSLKLRNLGLSDHGLIRELSPALAGSLYTGEGHSRLYDSPNVYSLAISHALETTSLPHSVPLVVKPYEGPPSTKDANPYFLPWAMRGVLEEERVRNELMGDCQDLLALFEEWRPQSKGLKDIKFRLEALRSKL</sequence>
<accession>A0A6G1HP92</accession>
<feature type="compositionally biased region" description="Polar residues" evidence="1">
    <location>
        <begin position="289"/>
        <end position="299"/>
    </location>
</feature>
<feature type="compositionally biased region" description="Basic and acidic residues" evidence="1">
    <location>
        <begin position="356"/>
        <end position="367"/>
    </location>
</feature>
<dbReference type="EMBL" id="ML996702">
    <property type="protein sequence ID" value="KAF2397812.1"/>
    <property type="molecule type" value="Genomic_DNA"/>
</dbReference>
<gene>
    <name evidence="3" type="ORF">EJ06DRAFT_481470</name>
</gene>
<feature type="domain" description="YMC020W-like alpha/beta hydrolase" evidence="2">
    <location>
        <begin position="405"/>
        <end position="759"/>
    </location>
</feature>
<dbReference type="InterPro" id="IPR058934">
    <property type="entry name" value="YMC020W-like"/>
</dbReference>
<feature type="compositionally biased region" description="Pro residues" evidence="1">
    <location>
        <begin position="179"/>
        <end position="196"/>
    </location>
</feature>
<feature type="compositionally biased region" description="Low complexity" evidence="1">
    <location>
        <begin position="243"/>
        <end position="279"/>
    </location>
</feature>
<evidence type="ECO:0000256" key="1">
    <source>
        <dbReference type="SAM" id="MobiDB-lite"/>
    </source>
</evidence>
<dbReference type="OrthoDB" id="5598028at2759"/>
<dbReference type="InterPro" id="IPR058933">
    <property type="entry name" value="YMC020W-like_ab_hydrolase"/>
</dbReference>
<feature type="compositionally biased region" description="Basic and acidic residues" evidence="1">
    <location>
        <begin position="157"/>
        <end position="169"/>
    </location>
</feature>
<name>A0A6G1HP92_9PEZI</name>
<evidence type="ECO:0000313" key="3">
    <source>
        <dbReference type="EMBL" id="KAF2397812.1"/>
    </source>
</evidence>